<evidence type="ECO:0000313" key="6">
    <source>
        <dbReference type="EMBL" id="MCQ4922590.1"/>
    </source>
</evidence>
<proteinExistence type="predicted"/>
<evidence type="ECO:0000259" key="5">
    <source>
        <dbReference type="Pfam" id="PF00144"/>
    </source>
</evidence>
<dbReference type="InterPro" id="IPR012338">
    <property type="entry name" value="Beta-lactam/transpept-like"/>
</dbReference>
<dbReference type="CDD" id="cd00637">
    <property type="entry name" value="7tm_classA_rhodopsin-like"/>
    <property type="match status" value="1"/>
</dbReference>
<evidence type="ECO:0000313" key="7">
    <source>
        <dbReference type="Proteomes" id="UP001524478"/>
    </source>
</evidence>
<protein>
    <submittedName>
        <fullName evidence="6">Serine hydrolase</fullName>
    </submittedName>
</protein>
<evidence type="ECO:0000256" key="2">
    <source>
        <dbReference type="ARBA" id="ARBA00023136"/>
    </source>
</evidence>
<dbReference type="PANTHER" id="PTHR46825">
    <property type="entry name" value="D-ALANYL-D-ALANINE-CARBOXYPEPTIDASE/ENDOPEPTIDASE AMPH"/>
    <property type="match status" value="1"/>
</dbReference>
<keyword evidence="4" id="KW-0732">Signal</keyword>
<feature type="transmembrane region" description="Helical" evidence="3">
    <location>
        <begin position="383"/>
        <end position="404"/>
    </location>
</feature>
<dbReference type="PANTHER" id="PTHR46825:SF11">
    <property type="entry name" value="PENICILLIN-BINDING PROTEIN 4"/>
    <property type="match status" value="1"/>
</dbReference>
<dbReference type="SUPFAM" id="SSF56601">
    <property type="entry name" value="beta-lactamase/transpeptidase-like"/>
    <property type="match status" value="1"/>
</dbReference>
<dbReference type="Proteomes" id="UP001524478">
    <property type="component" value="Unassembled WGS sequence"/>
</dbReference>
<dbReference type="EMBL" id="JANGAC010000003">
    <property type="protein sequence ID" value="MCQ4922590.1"/>
    <property type="molecule type" value="Genomic_DNA"/>
</dbReference>
<keyword evidence="6" id="KW-0378">Hydrolase</keyword>
<comment type="subcellular location">
    <subcellularLocation>
        <location evidence="1">Membrane</location>
    </subcellularLocation>
</comment>
<evidence type="ECO:0000256" key="1">
    <source>
        <dbReference type="ARBA" id="ARBA00004370"/>
    </source>
</evidence>
<sequence length="487" mass="54476">MKKIIVTMIVLLMLFTGLATPVYAISDAQSAAIQALLDDACRISGVPGMSISIIARDEMFYFSSGYADRDKRLPASENTLYELASVSKAFTGVGILLLEEQGLLSMIDPVQKYLPWLTMEYKGMPVDMQSLTLNHFLHHTSGLTNRKHIQSIPQGNTPDMLRKTVEALVDAELAFPPGKQYEYGTVNYDVLGLVIEVVSGQSYESFMTEQVFRPLGLYHTYVYKEEAQATGQLAQGYRSSFFITSSYDAPDYAGNKPAGYIMSCTKDMAHWMNIQMGGVQDIPEVFKGVIMKSHHGDVSVPDVNGMYYAAGWMVNADKTIIEHSGGNPNFSTEVVILPNERTAFCLLTNGANTNIGLVKSIKDILDGNLTQSYKISGIQLLDIILSFTTIIVCLLAIIFFILGLRRKKMNERQSITKKRILITFVWLMVTFAMCIMCWVFPMLFGYDWSTLLVWQTYSIFTVLISLALLTASITFFVYTRQHNAVSR</sequence>
<evidence type="ECO:0000256" key="3">
    <source>
        <dbReference type="SAM" id="Phobius"/>
    </source>
</evidence>
<organism evidence="6 7">
    <name type="scientific">Tissierella carlieri</name>
    <dbReference type="NCBI Taxonomy" id="689904"/>
    <lineage>
        <taxon>Bacteria</taxon>
        <taxon>Bacillati</taxon>
        <taxon>Bacillota</taxon>
        <taxon>Tissierellia</taxon>
        <taxon>Tissierellales</taxon>
        <taxon>Tissierellaceae</taxon>
        <taxon>Tissierella</taxon>
    </lineage>
</organism>
<keyword evidence="3" id="KW-0812">Transmembrane</keyword>
<dbReference type="InterPro" id="IPR001466">
    <property type="entry name" value="Beta-lactam-related"/>
</dbReference>
<keyword evidence="3" id="KW-1133">Transmembrane helix</keyword>
<accession>A0ABT1S8C2</accession>
<reference evidence="6 7" key="1">
    <citation type="submission" date="2022-06" db="EMBL/GenBank/DDBJ databases">
        <title>Isolation of gut microbiota from human fecal samples.</title>
        <authorList>
            <person name="Pamer E.G."/>
            <person name="Barat B."/>
            <person name="Waligurski E."/>
            <person name="Medina S."/>
            <person name="Paddock L."/>
            <person name="Mostad J."/>
        </authorList>
    </citation>
    <scope>NUCLEOTIDE SEQUENCE [LARGE SCALE GENOMIC DNA]</scope>
    <source>
        <strain evidence="6 7">DFI.7.95</strain>
    </source>
</reference>
<comment type="caution">
    <text evidence="6">The sequence shown here is derived from an EMBL/GenBank/DDBJ whole genome shotgun (WGS) entry which is preliminary data.</text>
</comment>
<feature type="transmembrane region" description="Helical" evidence="3">
    <location>
        <begin position="424"/>
        <end position="444"/>
    </location>
</feature>
<feature type="signal peptide" evidence="4">
    <location>
        <begin position="1"/>
        <end position="24"/>
    </location>
</feature>
<dbReference type="InterPro" id="IPR050491">
    <property type="entry name" value="AmpC-like"/>
</dbReference>
<keyword evidence="7" id="KW-1185">Reference proteome</keyword>
<feature type="transmembrane region" description="Helical" evidence="3">
    <location>
        <begin position="456"/>
        <end position="478"/>
    </location>
</feature>
<feature type="domain" description="Beta-lactamase-related" evidence="5">
    <location>
        <begin position="44"/>
        <end position="353"/>
    </location>
</feature>
<feature type="chain" id="PRO_5046702929" evidence="4">
    <location>
        <begin position="25"/>
        <end position="487"/>
    </location>
</feature>
<name>A0ABT1S8C2_9FIRM</name>
<dbReference type="RefSeq" id="WP_256310798.1">
    <property type="nucleotide sequence ID" value="NZ_JANGAC010000003.1"/>
</dbReference>
<dbReference type="Pfam" id="PF00144">
    <property type="entry name" value="Beta-lactamase"/>
    <property type="match status" value="1"/>
</dbReference>
<gene>
    <name evidence="6" type="ORF">NE686_05795</name>
</gene>
<evidence type="ECO:0000256" key="4">
    <source>
        <dbReference type="SAM" id="SignalP"/>
    </source>
</evidence>
<keyword evidence="2 3" id="KW-0472">Membrane</keyword>
<dbReference type="Gene3D" id="3.40.710.10">
    <property type="entry name" value="DD-peptidase/beta-lactamase superfamily"/>
    <property type="match status" value="1"/>
</dbReference>
<dbReference type="GO" id="GO:0016787">
    <property type="term" value="F:hydrolase activity"/>
    <property type="evidence" value="ECO:0007669"/>
    <property type="project" value="UniProtKB-KW"/>
</dbReference>